<protein>
    <submittedName>
        <fullName evidence="1">Uncharacterized protein</fullName>
    </submittedName>
</protein>
<sequence>MMVSSHVWTPDLGDHLGDTFGDFGDEIRDLKGAGIFSISPFGEEIRLNPSSEYDSNDAVDFNGFGDFVGIDTITYDDVVVATKKLKSTSAIGIDNIPPFIINPLNGSNISAECFENGPSVAKWCTQIAPRFIHGRREKWQSKFSFPLCLLFRITAG</sequence>
<organism evidence="1 2">
    <name type="scientific">Araneus ventricosus</name>
    <name type="common">Orbweaver spider</name>
    <name type="synonym">Epeira ventricosa</name>
    <dbReference type="NCBI Taxonomy" id="182803"/>
    <lineage>
        <taxon>Eukaryota</taxon>
        <taxon>Metazoa</taxon>
        <taxon>Ecdysozoa</taxon>
        <taxon>Arthropoda</taxon>
        <taxon>Chelicerata</taxon>
        <taxon>Arachnida</taxon>
        <taxon>Araneae</taxon>
        <taxon>Araneomorphae</taxon>
        <taxon>Entelegynae</taxon>
        <taxon>Araneoidea</taxon>
        <taxon>Araneidae</taxon>
        <taxon>Araneus</taxon>
    </lineage>
</organism>
<evidence type="ECO:0000313" key="2">
    <source>
        <dbReference type="Proteomes" id="UP000499080"/>
    </source>
</evidence>
<comment type="caution">
    <text evidence="1">The sequence shown here is derived from an EMBL/GenBank/DDBJ whole genome shotgun (WGS) entry which is preliminary data.</text>
</comment>
<gene>
    <name evidence="1" type="ORF">AVEN_5437_1</name>
</gene>
<reference evidence="1 2" key="1">
    <citation type="journal article" date="2019" name="Sci. Rep.">
        <title>Orb-weaving spider Araneus ventricosus genome elucidates the spidroin gene catalogue.</title>
        <authorList>
            <person name="Kono N."/>
            <person name="Nakamura H."/>
            <person name="Ohtoshi R."/>
            <person name="Moran D.A.P."/>
            <person name="Shinohara A."/>
            <person name="Yoshida Y."/>
            <person name="Fujiwara M."/>
            <person name="Mori M."/>
            <person name="Tomita M."/>
            <person name="Arakawa K."/>
        </authorList>
    </citation>
    <scope>NUCLEOTIDE SEQUENCE [LARGE SCALE GENOMIC DNA]</scope>
</reference>
<dbReference type="Proteomes" id="UP000499080">
    <property type="component" value="Unassembled WGS sequence"/>
</dbReference>
<dbReference type="AlphaFoldDB" id="A0A4Y2P832"/>
<proteinExistence type="predicted"/>
<name>A0A4Y2P832_ARAVE</name>
<evidence type="ECO:0000313" key="1">
    <source>
        <dbReference type="EMBL" id="GBN47232.1"/>
    </source>
</evidence>
<accession>A0A4Y2P832</accession>
<keyword evidence="2" id="KW-1185">Reference proteome</keyword>
<dbReference type="EMBL" id="BGPR01010639">
    <property type="protein sequence ID" value="GBN47232.1"/>
    <property type="molecule type" value="Genomic_DNA"/>
</dbReference>